<dbReference type="Proteomes" id="UP001357437">
    <property type="component" value="Unassembled WGS sequence"/>
</dbReference>
<protein>
    <submittedName>
        <fullName evidence="2">Cytosine deaminase</fullName>
    </submittedName>
</protein>
<evidence type="ECO:0000259" key="1">
    <source>
        <dbReference type="Pfam" id="PF07969"/>
    </source>
</evidence>
<dbReference type="PANTHER" id="PTHR32027">
    <property type="entry name" value="CYTOSINE DEAMINASE"/>
    <property type="match status" value="1"/>
</dbReference>
<dbReference type="Gene3D" id="3.20.20.140">
    <property type="entry name" value="Metal-dependent hydrolases"/>
    <property type="match status" value="1"/>
</dbReference>
<dbReference type="Gene3D" id="2.30.40.10">
    <property type="entry name" value="Urease, subunit C, domain 1"/>
    <property type="match status" value="1"/>
</dbReference>
<dbReference type="RefSeq" id="WP_150872606.1">
    <property type="nucleotide sequence ID" value="NZ_CBCYJT010000018.1"/>
</dbReference>
<organism evidence="2 3">
    <name type="scientific">Leclercia adecarboxylata</name>
    <dbReference type="NCBI Taxonomy" id="83655"/>
    <lineage>
        <taxon>Bacteria</taxon>
        <taxon>Pseudomonadati</taxon>
        <taxon>Pseudomonadota</taxon>
        <taxon>Gammaproteobacteria</taxon>
        <taxon>Enterobacterales</taxon>
        <taxon>Enterobacteriaceae</taxon>
        <taxon>Leclercia</taxon>
    </lineage>
</organism>
<dbReference type="NCBIfam" id="NF005748">
    <property type="entry name" value="PRK07572.1"/>
    <property type="match status" value="1"/>
</dbReference>
<feature type="domain" description="Amidohydrolase 3" evidence="1">
    <location>
        <begin position="45"/>
        <end position="405"/>
    </location>
</feature>
<dbReference type="InterPro" id="IPR032466">
    <property type="entry name" value="Metal_Hydrolase"/>
</dbReference>
<dbReference type="InterPro" id="IPR011059">
    <property type="entry name" value="Metal-dep_hydrolase_composite"/>
</dbReference>
<comment type="caution">
    <text evidence="2">The sequence shown here is derived from an EMBL/GenBank/DDBJ whole genome shotgun (WGS) entry which is preliminary data.</text>
</comment>
<reference evidence="2 3" key="1">
    <citation type="submission" date="2024-01" db="EMBL/GenBank/DDBJ databases">
        <title>Comparative Genomics of Leclercia adecarboxylata Strains Isolated from Several Sources.</title>
        <authorList>
            <person name="Yescas-Zazueta V."/>
            <person name="Balbuena-Alonso M.G."/>
            <person name="Valencia D."/>
            <person name="Mendez-Pfeiffer P.A."/>
            <person name="Ballesteros-Monrreal M.G."/>
            <person name="Rocha-Gracia R.D.C."/>
            <person name="Barrios-Villa E."/>
        </authorList>
    </citation>
    <scope>NUCLEOTIDE SEQUENCE [LARGE SCALE GENOMIC DNA]</scope>
    <source>
        <strain evidence="2 3">33MEM</strain>
    </source>
</reference>
<dbReference type="PANTHER" id="PTHR32027:SF0">
    <property type="entry name" value="CYTOSINE DEAMINASE"/>
    <property type="match status" value="1"/>
</dbReference>
<keyword evidence="3" id="KW-1185">Reference proteome</keyword>
<dbReference type="SUPFAM" id="SSF51338">
    <property type="entry name" value="Composite domain of metallo-dependent hydrolases"/>
    <property type="match status" value="1"/>
</dbReference>
<dbReference type="CDD" id="cd01293">
    <property type="entry name" value="Bact_CD"/>
    <property type="match status" value="1"/>
</dbReference>
<evidence type="ECO:0000313" key="2">
    <source>
        <dbReference type="EMBL" id="MEC3937466.1"/>
    </source>
</evidence>
<dbReference type="SUPFAM" id="SSF51556">
    <property type="entry name" value="Metallo-dependent hydrolases"/>
    <property type="match status" value="1"/>
</dbReference>
<evidence type="ECO:0000313" key="3">
    <source>
        <dbReference type="Proteomes" id="UP001357437"/>
    </source>
</evidence>
<sequence length="438" mass="48654">MSTAPLWLIQNVRLPGRDGLWQLAIENGRFGEITPTDEGQSESYEVLNARGGLALPPFIEPHIHLDTTQTAGEPNWNQSGTLFEGIERWAERKAMLSHEDVKARAWKTLKWQIANGIQFVRTHVDVSDPTLTALKAMLEVKQEVAPWVELQIVAFPQEGILSYPNGAALLEEALQLGADVVGAIPHFEFTREYGVQSLHIAFELAKKYDRPLDIHCDEIDDEQSRFVETVATLAYEAGMGPRVTASHTTAMHSYNGAYTSRLFRLLKLSGINFVANPLVNIHLQGRFDDYPKRRGITRVKELLEAGINVCFGHDDVFDPWYPLGTGNMLQVLHMGLHVCQMMGYPQIDSGLNLITHNSARTFGLADYGIEPGNPANLVILPAETGFDAVRCQVPVRWSIRQGRVIATTQLAQTWIQTDRGGEEVCFTQNSPSAGSRGA</sequence>
<dbReference type="InterPro" id="IPR052349">
    <property type="entry name" value="Metallo-hydrolase_Enzymes"/>
</dbReference>
<gene>
    <name evidence="2" type="ORF">VOF76_14960</name>
</gene>
<proteinExistence type="predicted"/>
<dbReference type="EMBL" id="JAYMCU010000025">
    <property type="protein sequence ID" value="MEC3937466.1"/>
    <property type="molecule type" value="Genomic_DNA"/>
</dbReference>
<name>A0ABU6I7A2_9ENTR</name>
<accession>A0ABU6I7A2</accession>
<dbReference type="InterPro" id="IPR013108">
    <property type="entry name" value="Amidohydro_3"/>
</dbReference>
<dbReference type="Pfam" id="PF07969">
    <property type="entry name" value="Amidohydro_3"/>
    <property type="match status" value="1"/>
</dbReference>
<dbReference type="NCBIfam" id="NF006685">
    <property type="entry name" value="PRK09230.1"/>
    <property type="match status" value="1"/>
</dbReference>